<gene>
    <name evidence="2" type="ORF">MONAX_5E001495</name>
</gene>
<dbReference type="AlphaFoldDB" id="A0A5E4CV99"/>
<protein>
    <submittedName>
        <fullName evidence="2">Uncharacterized protein</fullName>
    </submittedName>
</protein>
<organism evidence="2 3">
    <name type="scientific">Marmota monax</name>
    <name type="common">Woodchuck</name>
    <dbReference type="NCBI Taxonomy" id="9995"/>
    <lineage>
        <taxon>Eukaryota</taxon>
        <taxon>Metazoa</taxon>
        <taxon>Chordata</taxon>
        <taxon>Craniata</taxon>
        <taxon>Vertebrata</taxon>
        <taxon>Euteleostomi</taxon>
        <taxon>Mammalia</taxon>
        <taxon>Eutheria</taxon>
        <taxon>Euarchontoglires</taxon>
        <taxon>Glires</taxon>
        <taxon>Rodentia</taxon>
        <taxon>Sciuromorpha</taxon>
        <taxon>Sciuridae</taxon>
        <taxon>Xerinae</taxon>
        <taxon>Marmotini</taxon>
        <taxon>Marmota</taxon>
    </lineage>
</organism>
<feature type="non-terminal residue" evidence="2">
    <location>
        <position position="63"/>
    </location>
</feature>
<evidence type="ECO:0000313" key="2">
    <source>
        <dbReference type="EMBL" id="VTJ85745.1"/>
    </source>
</evidence>
<accession>A0A5E4CV99</accession>
<feature type="signal peptide" evidence="1">
    <location>
        <begin position="1"/>
        <end position="21"/>
    </location>
</feature>
<dbReference type="EMBL" id="CABDUW010002170">
    <property type="protein sequence ID" value="VTJ85745.1"/>
    <property type="molecule type" value="Genomic_DNA"/>
</dbReference>
<reference evidence="2" key="1">
    <citation type="submission" date="2019-04" db="EMBL/GenBank/DDBJ databases">
        <authorList>
            <person name="Alioto T."/>
            <person name="Alioto T."/>
        </authorList>
    </citation>
    <scope>NUCLEOTIDE SEQUENCE [LARGE SCALE GENOMIC DNA]</scope>
</reference>
<comment type="caution">
    <text evidence="2">The sequence shown here is derived from an EMBL/GenBank/DDBJ whole genome shotgun (WGS) entry which is preliminary data.</text>
</comment>
<evidence type="ECO:0000256" key="1">
    <source>
        <dbReference type="SAM" id="SignalP"/>
    </source>
</evidence>
<sequence>MPQDGMLAAAILLALADVSRWQQLQVTKPVSTVTMDFQAAVGCRHLAIHLQSAGNLKANGGQL</sequence>
<name>A0A5E4CV99_MARMO</name>
<evidence type="ECO:0000313" key="3">
    <source>
        <dbReference type="Proteomes" id="UP000335636"/>
    </source>
</evidence>
<dbReference type="Proteomes" id="UP000335636">
    <property type="component" value="Unassembled WGS sequence"/>
</dbReference>
<keyword evidence="3" id="KW-1185">Reference proteome</keyword>
<feature type="chain" id="PRO_5022881333" evidence="1">
    <location>
        <begin position="22"/>
        <end position="63"/>
    </location>
</feature>
<proteinExistence type="predicted"/>
<keyword evidence="1" id="KW-0732">Signal</keyword>